<evidence type="ECO:0000256" key="2">
    <source>
        <dbReference type="ARBA" id="ARBA00022475"/>
    </source>
</evidence>
<dbReference type="SUPFAM" id="SSF103481">
    <property type="entry name" value="Multidrug resistance efflux transporter EmrE"/>
    <property type="match status" value="2"/>
</dbReference>
<feature type="transmembrane region" description="Helical" evidence="6">
    <location>
        <begin position="150"/>
        <end position="173"/>
    </location>
</feature>
<evidence type="ECO:0000313" key="9">
    <source>
        <dbReference type="Proteomes" id="UP000018439"/>
    </source>
</evidence>
<evidence type="ECO:0000256" key="4">
    <source>
        <dbReference type="ARBA" id="ARBA00022989"/>
    </source>
</evidence>
<gene>
    <name evidence="8" type="ORF">Bcop_0761</name>
</gene>
<evidence type="ECO:0000256" key="1">
    <source>
        <dbReference type="ARBA" id="ARBA00004651"/>
    </source>
</evidence>
<comment type="subcellular location">
    <subcellularLocation>
        <location evidence="1">Cell membrane</location>
        <topology evidence="1">Multi-pass membrane protein</topology>
    </subcellularLocation>
</comment>
<accession>F3ZT15</accession>
<dbReference type="EMBL" id="CM001167">
    <property type="protein sequence ID" value="EGJ70977.1"/>
    <property type="molecule type" value="Genomic_DNA"/>
</dbReference>
<evidence type="ECO:0000256" key="6">
    <source>
        <dbReference type="SAM" id="Phobius"/>
    </source>
</evidence>
<protein>
    <recommendedName>
        <fullName evidence="7">EamA domain-containing protein</fullName>
    </recommendedName>
</protein>
<evidence type="ECO:0000313" key="8">
    <source>
        <dbReference type="EMBL" id="EGJ70977.1"/>
    </source>
</evidence>
<evidence type="ECO:0000256" key="3">
    <source>
        <dbReference type="ARBA" id="ARBA00022692"/>
    </source>
</evidence>
<feature type="transmembrane region" description="Helical" evidence="6">
    <location>
        <begin position="66"/>
        <end position="87"/>
    </location>
</feature>
<dbReference type="InterPro" id="IPR037185">
    <property type="entry name" value="EmrE-like"/>
</dbReference>
<dbReference type="PANTHER" id="PTHR32322">
    <property type="entry name" value="INNER MEMBRANE TRANSPORTER"/>
    <property type="match status" value="1"/>
</dbReference>
<feature type="transmembrane region" description="Helical" evidence="6">
    <location>
        <begin position="93"/>
        <end position="113"/>
    </location>
</feature>
<feature type="transmembrane region" description="Helical" evidence="6">
    <location>
        <begin position="216"/>
        <end position="238"/>
    </location>
</feature>
<feature type="domain" description="EamA" evidence="7">
    <location>
        <begin position="155"/>
        <end position="288"/>
    </location>
</feature>
<sequence length="299" mass="33267">MHKLQNKILTIIACVLWGSAFVGGKLGFGYTTPIHLSGIRFTLAGLLLIPLLFYQKIDWKAHLKEWRYLLLFGFIQSFVQYGLFFVGLNMVDASISAIIIGGGPLFIALMAHFTLPDDKLTLRKTFAIILGMVGIVFVSVTSGSRLSLNTVFYVGVIILILSNLVGATTNIIVAKNRNRVNPIVLTAAANLTGGIMLYIASIFLEDWTLQIYPTKFYLIWIWLAIIPAAGFSIWYSLLKDPEVKVSELNIWKFLTPVSGVILSWIILPNEEPNISSILGIIIISIALITLQWQPQKRKG</sequence>
<feature type="transmembrane region" description="Helical" evidence="6">
    <location>
        <begin position="180"/>
        <end position="204"/>
    </location>
</feature>
<feature type="domain" description="EamA" evidence="7">
    <location>
        <begin position="8"/>
        <end position="139"/>
    </location>
</feature>
<organism evidence="8 9">
    <name type="scientific">Bacteroides coprosuis DSM 18011</name>
    <dbReference type="NCBI Taxonomy" id="679937"/>
    <lineage>
        <taxon>Bacteria</taxon>
        <taxon>Pseudomonadati</taxon>
        <taxon>Bacteroidota</taxon>
        <taxon>Bacteroidia</taxon>
        <taxon>Bacteroidales</taxon>
        <taxon>Bacteroidaceae</taxon>
        <taxon>Bacteroides</taxon>
    </lineage>
</organism>
<feature type="transmembrane region" description="Helical" evidence="6">
    <location>
        <begin position="273"/>
        <end position="292"/>
    </location>
</feature>
<dbReference type="PANTHER" id="PTHR32322:SF18">
    <property type="entry name" value="S-ADENOSYLMETHIONINE_S-ADENOSYLHOMOCYSTEINE TRANSPORTER"/>
    <property type="match status" value="1"/>
</dbReference>
<dbReference type="AlphaFoldDB" id="F3ZT15"/>
<name>F3ZT15_9BACE</name>
<dbReference type="InterPro" id="IPR000620">
    <property type="entry name" value="EamA_dom"/>
</dbReference>
<dbReference type="OrthoDB" id="9812547at2"/>
<dbReference type="Pfam" id="PF00892">
    <property type="entry name" value="EamA"/>
    <property type="match status" value="2"/>
</dbReference>
<feature type="transmembrane region" description="Helical" evidence="6">
    <location>
        <begin position="250"/>
        <end position="267"/>
    </location>
</feature>
<feature type="transmembrane region" description="Helical" evidence="6">
    <location>
        <begin position="125"/>
        <end position="144"/>
    </location>
</feature>
<keyword evidence="3 6" id="KW-0812">Transmembrane</keyword>
<dbReference type="GO" id="GO:0005886">
    <property type="term" value="C:plasma membrane"/>
    <property type="evidence" value="ECO:0007669"/>
    <property type="project" value="UniProtKB-SubCell"/>
</dbReference>
<evidence type="ECO:0000256" key="5">
    <source>
        <dbReference type="ARBA" id="ARBA00023136"/>
    </source>
</evidence>
<dbReference type="eggNOG" id="COG0697">
    <property type="taxonomic scope" value="Bacteria"/>
</dbReference>
<dbReference type="HOGENOM" id="CLU_033863_8_1_10"/>
<proteinExistence type="predicted"/>
<dbReference type="Proteomes" id="UP000018439">
    <property type="component" value="Chromosome"/>
</dbReference>
<dbReference type="STRING" id="679937.Bcop_0761"/>
<feature type="transmembrane region" description="Helical" evidence="6">
    <location>
        <begin position="34"/>
        <end position="54"/>
    </location>
</feature>
<keyword evidence="5 6" id="KW-0472">Membrane</keyword>
<dbReference type="InterPro" id="IPR050638">
    <property type="entry name" value="AA-Vitamin_Transporters"/>
</dbReference>
<evidence type="ECO:0000259" key="7">
    <source>
        <dbReference type="Pfam" id="PF00892"/>
    </source>
</evidence>
<keyword evidence="4 6" id="KW-1133">Transmembrane helix</keyword>
<keyword evidence="9" id="KW-1185">Reference proteome</keyword>
<reference evidence="8 9" key="1">
    <citation type="journal article" date="2011" name="Stand. Genomic Sci.">
        <title>Non-contiguous finished genome sequence of Bacteroides coprosuis type strain (PC139).</title>
        <authorList>
            <person name="Land M."/>
            <person name="Held B."/>
            <person name="Gronow S."/>
            <person name="Abt B."/>
            <person name="Lucas S."/>
            <person name="Del Rio T.G."/>
            <person name="Nolan M."/>
            <person name="Tice H."/>
            <person name="Cheng J.F."/>
            <person name="Pitluck S."/>
            <person name="Liolios K."/>
            <person name="Pagani I."/>
            <person name="Ivanova N."/>
            <person name="Mavromatis K."/>
            <person name="Mikhailova N."/>
            <person name="Pati A."/>
            <person name="Tapia R."/>
            <person name="Han C."/>
            <person name="Goodwin L."/>
            <person name="Chen A."/>
            <person name="Palaniappan K."/>
            <person name="Hauser L."/>
            <person name="Brambilla E.M."/>
            <person name="Rohde M."/>
            <person name="Goker M."/>
            <person name="Detter J.C."/>
            <person name="Woyke T."/>
            <person name="Bristow J."/>
            <person name="Eisen J.A."/>
            <person name="Markowitz V."/>
            <person name="Hugenholtz P."/>
            <person name="Kyrpides N.C."/>
            <person name="Klenk H.P."/>
            <person name="Lapidus A."/>
        </authorList>
    </citation>
    <scope>NUCLEOTIDE SEQUENCE</scope>
    <source>
        <strain evidence="8 9">DSM 18011</strain>
    </source>
</reference>
<keyword evidence="2" id="KW-1003">Cell membrane</keyword>